<protein>
    <recommendedName>
        <fullName evidence="2">site-specific DNA-methyltransferase (adenine-specific)</fullName>
        <ecNumber evidence="2">2.1.1.72</ecNumber>
    </recommendedName>
</protein>
<dbReference type="GO" id="GO:0009007">
    <property type="term" value="F:site-specific DNA-methyltransferase (adenine-specific) activity"/>
    <property type="evidence" value="ECO:0007669"/>
    <property type="project" value="UniProtKB-EC"/>
</dbReference>
<evidence type="ECO:0000256" key="7">
    <source>
        <dbReference type="ARBA" id="ARBA00047942"/>
    </source>
</evidence>
<reference evidence="10" key="1">
    <citation type="submission" date="2022-05" db="EMBL/GenBank/DDBJ databases">
        <title>Sphingomonas sp. strain MG17 Genome sequencing and assembly.</title>
        <authorList>
            <person name="Kim I."/>
        </authorList>
    </citation>
    <scope>NUCLEOTIDE SEQUENCE</scope>
    <source>
        <strain evidence="10">MG17</strain>
    </source>
</reference>
<keyword evidence="11" id="KW-1185">Reference proteome</keyword>
<evidence type="ECO:0000256" key="3">
    <source>
        <dbReference type="ARBA" id="ARBA00022603"/>
    </source>
</evidence>
<evidence type="ECO:0000256" key="1">
    <source>
        <dbReference type="ARBA" id="ARBA00006594"/>
    </source>
</evidence>
<dbReference type="InterPro" id="IPR003356">
    <property type="entry name" value="DNA_methylase_A-5"/>
</dbReference>
<evidence type="ECO:0000256" key="5">
    <source>
        <dbReference type="ARBA" id="ARBA00022691"/>
    </source>
</evidence>
<dbReference type="InterPro" id="IPR022749">
    <property type="entry name" value="D12N6_MeTrfase_N"/>
</dbReference>
<dbReference type="GO" id="GO:0032259">
    <property type="term" value="P:methylation"/>
    <property type="evidence" value="ECO:0007669"/>
    <property type="project" value="UniProtKB-KW"/>
</dbReference>
<proteinExistence type="inferred from homology"/>
<dbReference type="SUPFAM" id="SSF53335">
    <property type="entry name" value="S-adenosyl-L-methionine-dependent methyltransferases"/>
    <property type="match status" value="1"/>
</dbReference>
<dbReference type="Pfam" id="PF02384">
    <property type="entry name" value="N6_Mtase"/>
    <property type="match status" value="1"/>
</dbReference>
<evidence type="ECO:0000256" key="2">
    <source>
        <dbReference type="ARBA" id="ARBA00011900"/>
    </source>
</evidence>
<organism evidence="10 11">
    <name type="scientific">Sphingomonas tagetis</name>
    <dbReference type="NCBI Taxonomy" id="2949092"/>
    <lineage>
        <taxon>Bacteria</taxon>
        <taxon>Pseudomonadati</taxon>
        <taxon>Pseudomonadota</taxon>
        <taxon>Alphaproteobacteria</taxon>
        <taxon>Sphingomonadales</taxon>
        <taxon>Sphingomonadaceae</taxon>
        <taxon>Sphingomonas</taxon>
    </lineage>
</organism>
<sequence length="468" mass="52156">MNRIWRLCTLLRKDGVTYQQYVNELTYLIFLKMMKERQVEAALPAQCRWDRLLKAKDDLLAVYRDILTWLRTSSPAEGNLGIVFADATTIVRDQENLRALIEAIDELPWYDDGRDNFGDIYEGILERNAEESKRGAGQYFTPRVVIDAIVGAMRPASGEIVQDPAAGTGGFLIGADEFVRRTARGKRKAYKPPILTGMENVPDTHRLLLMNLMLHEIDTSGIHLGDTLSADFRKLPLADLILSNPPFGPAGRRPSREDLQFTGAVSNFQLPFVEHCLNALKVGGRAAIVVPDNVLFEEGRARDLRRYMLDVFHLHTILRLPIGIFYAAGVKTNVLFLTRPQGRKEGTTWVYDLRNNMPNFGKSTPFEQAALADFLEFFGSKSDGSDRPNVPAGEAPERFRAFTREMLAQRDDNLDLSWLRETSSSPEEQLTSPADIAGAIARHLTAAMAALDRLGEDLASGTGGGDDS</sequence>
<dbReference type="PANTHER" id="PTHR42933">
    <property type="entry name" value="SLR6095 PROTEIN"/>
    <property type="match status" value="1"/>
</dbReference>
<dbReference type="GO" id="GO:0003677">
    <property type="term" value="F:DNA binding"/>
    <property type="evidence" value="ECO:0007669"/>
    <property type="project" value="InterPro"/>
</dbReference>
<dbReference type="Gene3D" id="1.20.1260.30">
    <property type="match status" value="1"/>
</dbReference>
<comment type="catalytic activity">
    <reaction evidence="7">
        <text>a 2'-deoxyadenosine in DNA + S-adenosyl-L-methionine = an N(6)-methyl-2'-deoxyadenosine in DNA + S-adenosyl-L-homocysteine + H(+)</text>
        <dbReference type="Rhea" id="RHEA:15197"/>
        <dbReference type="Rhea" id="RHEA-COMP:12418"/>
        <dbReference type="Rhea" id="RHEA-COMP:12419"/>
        <dbReference type="ChEBI" id="CHEBI:15378"/>
        <dbReference type="ChEBI" id="CHEBI:57856"/>
        <dbReference type="ChEBI" id="CHEBI:59789"/>
        <dbReference type="ChEBI" id="CHEBI:90615"/>
        <dbReference type="ChEBI" id="CHEBI:90616"/>
        <dbReference type="EC" id="2.1.1.72"/>
    </reaction>
</comment>
<dbReference type="GO" id="GO:0008170">
    <property type="term" value="F:N-methyltransferase activity"/>
    <property type="evidence" value="ECO:0007669"/>
    <property type="project" value="InterPro"/>
</dbReference>
<keyword evidence="4" id="KW-0808">Transferase</keyword>
<keyword evidence="3" id="KW-0489">Methyltransferase</keyword>
<evidence type="ECO:0000259" key="8">
    <source>
        <dbReference type="Pfam" id="PF02384"/>
    </source>
</evidence>
<dbReference type="PROSITE" id="PS00092">
    <property type="entry name" value="N6_MTASE"/>
    <property type="match status" value="1"/>
</dbReference>
<dbReference type="Proteomes" id="UP001139451">
    <property type="component" value="Unassembled WGS sequence"/>
</dbReference>
<dbReference type="Pfam" id="PF12161">
    <property type="entry name" value="HsdM_N"/>
    <property type="match status" value="1"/>
</dbReference>
<keyword evidence="6" id="KW-0680">Restriction system</keyword>
<comment type="similarity">
    <text evidence="1">Belongs to the N(4)/N(6)-methyltransferase family.</text>
</comment>
<dbReference type="EC" id="2.1.1.72" evidence="2"/>
<accession>A0A9X2HLP6</accession>
<feature type="domain" description="DNA methylase adenine-specific" evidence="8">
    <location>
        <begin position="114"/>
        <end position="384"/>
    </location>
</feature>
<dbReference type="Gene3D" id="3.40.50.150">
    <property type="entry name" value="Vaccinia Virus protein VP39"/>
    <property type="match status" value="1"/>
</dbReference>
<evidence type="ECO:0000313" key="10">
    <source>
        <dbReference type="EMBL" id="MCP3733238.1"/>
    </source>
</evidence>
<dbReference type="AlphaFoldDB" id="A0A9X2HLP6"/>
<dbReference type="InterPro" id="IPR002052">
    <property type="entry name" value="DNA_methylase_N6_adenine_CS"/>
</dbReference>
<dbReference type="EMBL" id="JAMLDX010000040">
    <property type="protein sequence ID" value="MCP3733238.1"/>
    <property type="molecule type" value="Genomic_DNA"/>
</dbReference>
<dbReference type="GO" id="GO:0009307">
    <property type="term" value="P:DNA restriction-modification system"/>
    <property type="evidence" value="ECO:0007669"/>
    <property type="project" value="UniProtKB-KW"/>
</dbReference>
<gene>
    <name evidence="10" type="ORF">M9978_22800</name>
</gene>
<evidence type="ECO:0000259" key="9">
    <source>
        <dbReference type="Pfam" id="PF12161"/>
    </source>
</evidence>
<keyword evidence="5" id="KW-0949">S-adenosyl-L-methionine</keyword>
<dbReference type="InterPro" id="IPR038333">
    <property type="entry name" value="T1MK-like_N_sf"/>
</dbReference>
<dbReference type="InterPro" id="IPR029063">
    <property type="entry name" value="SAM-dependent_MTases_sf"/>
</dbReference>
<comment type="caution">
    <text evidence="10">The sequence shown here is derived from an EMBL/GenBank/DDBJ whole genome shotgun (WGS) entry which is preliminary data.</text>
</comment>
<evidence type="ECO:0000256" key="6">
    <source>
        <dbReference type="ARBA" id="ARBA00022747"/>
    </source>
</evidence>
<dbReference type="RefSeq" id="WP_254297457.1">
    <property type="nucleotide sequence ID" value="NZ_JAMLDX010000040.1"/>
</dbReference>
<dbReference type="InterPro" id="IPR051537">
    <property type="entry name" value="DNA_Adenine_Mtase"/>
</dbReference>
<evidence type="ECO:0000256" key="4">
    <source>
        <dbReference type="ARBA" id="ARBA00022679"/>
    </source>
</evidence>
<name>A0A9X2HLP6_9SPHN</name>
<evidence type="ECO:0000313" key="11">
    <source>
        <dbReference type="Proteomes" id="UP001139451"/>
    </source>
</evidence>
<dbReference type="PANTHER" id="PTHR42933:SF4">
    <property type="entry name" value="TYPE I RESTRICTION ENZYME ECOKI METHYLASE SUBUNIT"/>
    <property type="match status" value="1"/>
</dbReference>
<dbReference type="PRINTS" id="PR00507">
    <property type="entry name" value="N12N6MTFRASE"/>
</dbReference>
<feature type="domain" description="N6 adenine-specific DNA methyltransferase N-terminal" evidence="9">
    <location>
        <begin position="2"/>
        <end position="104"/>
    </location>
</feature>